<dbReference type="Proteomes" id="UP001302494">
    <property type="component" value="Chromosome"/>
</dbReference>
<sequence length="105" mass="12141">MQSWTETLVPLFRMRKVFENEQLTLFKIEGALTTQNAELWEEEFTLIMQRLDHPVIFDCASLRTTNHALTGILQHLMSDKMFFLNLSTPVRNMLRSAGLGAKVLD</sequence>
<organism evidence="1 2">
    <name type="scientific">Candidatus Nitrospira neomarina</name>
    <dbReference type="NCBI Taxonomy" id="3020899"/>
    <lineage>
        <taxon>Bacteria</taxon>
        <taxon>Pseudomonadati</taxon>
        <taxon>Nitrospirota</taxon>
        <taxon>Nitrospiria</taxon>
        <taxon>Nitrospirales</taxon>
        <taxon>Nitrospiraceae</taxon>
        <taxon>Nitrospira</taxon>
    </lineage>
</organism>
<accession>A0AA96GT09</accession>
<proteinExistence type="predicted"/>
<evidence type="ECO:0000313" key="2">
    <source>
        <dbReference type="Proteomes" id="UP001302494"/>
    </source>
</evidence>
<keyword evidence="2" id="KW-1185">Reference proteome</keyword>
<dbReference type="AlphaFoldDB" id="A0AA96GT09"/>
<evidence type="ECO:0008006" key="3">
    <source>
        <dbReference type="Google" id="ProtNLM"/>
    </source>
</evidence>
<dbReference type="SUPFAM" id="SSF52091">
    <property type="entry name" value="SpoIIaa-like"/>
    <property type="match status" value="1"/>
</dbReference>
<evidence type="ECO:0000313" key="1">
    <source>
        <dbReference type="EMBL" id="WNM63041.1"/>
    </source>
</evidence>
<name>A0AA96GT09_9BACT</name>
<reference evidence="1 2" key="1">
    <citation type="submission" date="2023-01" db="EMBL/GenBank/DDBJ databases">
        <title>Cultivation and genomic characterization of new, ubiquitous marine nitrite-oxidizing bacteria from the Nitrospirales.</title>
        <authorList>
            <person name="Mueller A.J."/>
            <person name="Daebeler A."/>
            <person name="Herbold C.W."/>
            <person name="Kirkegaard R.H."/>
            <person name="Daims H."/>
        </authorList>
    </citation>
    <scope>NUCLEOTIDE SEQUENCE [LARGE SCALE GENOMIC DNA]</scope>
    <source>
        <strain evidence="1 2">DK</strain>
    </source>
</reference>
<protein>
    <recommendedName>
        <fullName evidence="3">STAS domain-containing protein</fullName>
    </recommendedName>
</protein>
<dbReference type="InterPro" id="IPR036513">
    <property type="entry name" value="STAS_dom_sf"/>
</dbReference>
<gene>
    <name evidence="1" type="ORF">PQG83_04620</name>
</gene>
<dbReference type="EMBL" id="CP116968">
    <property type="protein sequence ID" value="WNM63041.1"/>
    <property type="molecule type" value="Genomic_DNA"/>
</dbReference>
<dbReference type="RefSeq" id="WP_312747338.1">
    <property type="nucleotide sequence ID" value="NZ_CP116968.1"/>
</dbReference>
<dbReference type="KEGG" id="nneo:PQG83_04620"/>